<reference evidence="5 6" key="1">
    <citation type="submission" date="2019-02" db="EMBL/GenBank/DDBJ databases">
        <authorList>
            <person name="Li Y."/>
        </authorList>
    </citation>
    <scope>NUCLEOTIDE SEQUENCE [LARGE SCALE GENOMIC DNA]</scope>
    <source>
        <strain evidence="5 6">3-7</strain>
    </source>
</reference>
<keyword evidence="6" id="KW-1185">Reference proteome</keyword>
<dbReference type="SUPFAM" id="SSF56645">
    <property type="entry name" value="Acyl-CoA dehydrogenase NM domain-like"/>
    <property type="match status" value="1"/>
</dbReference>
<organism evidence="5 6">
    <name type="scientific">Sphingomonas populi</name>
    <dbReference type="NCBI Taxonomy" id="2484750"/>
    <lineage>
        <taxon>Bacteria</taxon>
        <taxon>Pseudomonadati</taxon>
        <taxon>Pseudomonadota</taxon>
        <taxon>Alphaproteobacteria</taxon>
        <taxon>Sphingomonadales</taxon>
        <taxon>Sphingomonadaceae</taxon>
        <taxon>Sphingomonas</taxon>
    </lineage>
</organism>
<dbReference type="GO" id="GO:0033539">
    <property type="term" value="P:fatty acid beta-oxidation using acyl-CoA dehydrogenase"/>
    <property type="evidence" value="ECO:0007669"/>
    <property type="project" value="TreeGrafter"/>
</dbReference>
<dbReference type="SUPFAM" id="SSF47203">
    <property type="entry name" value="Acyl-CoA dehydrogenase C-terminal domain-like"/>
    <property type="match status" value="1"/>
</dbReference>
<dbReference type="Pfam" id="PF02771">
    <property type="entry name" value="Acyl-CoA_dh_N"/>
    <property type="match status" value="1"/>
</dbReference>
<dbReference type="GO" id="GO:0050660">
    <property type="term" value="F:flavin adenine dinucleotide binding"/>
    <property type="evidence" value="ECO:0007669"/>
    <property type="project" value="InterPro"/>
</dbReference>
<dbReference type="Gene3D" id="1.20.140.10">
    <property type="entry name" value="Butyryl-CoA Dehydrogenase, subunit A, domain 3"/>
    <property type="match status" value="1"/>
</dbReference>
<dbReference type="InterPro" id="IPR013107">
    <property type="entry name" value="Acyl-CoA_DH_C"/>
</dbReference>
<feature type="domain" description="Acyl-CoA dehydrogenase C-terminal" evidence="4">
    <location>
        <begin position="300"/>
        <end position="426"/>
    </location>
</feature>
<evidence type="ECO:0000256" key="2">
    <source>
        <dbReference type="ARBA" id="ARBA00049661"/>
    </source>
</evidence>
<dbReference type="PANTHER" id="PTHR48083:SF19">
    <property type="entry name" value="FLAVIN-DEPENDENT MONOOXYGENASE, OXYGENASE SUBUNIT HSAA"/>
    <property type="match status" value="1"/>
</dbReference>
<evidence type="ECO:0000313" key="6">
    <source>
        <dbReference type="Proteomes" id="UP000292085"/>
    </source>
</evidence>
<protein>
    <recommendedName>
        <fullName evidence="7">Acyl-CoA dehydrogenase C-terminal domain-containing protein</fullName>
    </recommendedName>
</protein>
<dbReference type="Pfam" id="PF08028">
    <property type="entry name" value="Acyl-CoA_dh_2"/>
    <property type="match status" value="1"/>
</dbReference>
<dbReference type="InterPro" id="IPR050741">
    <property type="entry name" value="Acyl-CoA_dehydrogenase"/>
</dbReference>
<evidence type="ECO:0000259" key="4">
    <source>
        <dbReference type="Pfam" id="PF08028"/>
    </source>
</evidence>
<sequence length="452" mass="49783">MPSPPSAAYGLRSTSYRRMYLPCRGKYDRRARKLISGKLIGKSLMLRRVTMSSPSMLKSVAVSLPTSEEIIAASAAMIPQLKKRAAEDEANGMVSKEAIKEMIDAGLFRVAQPARWKGYEMPLTTLTQVIINLARADHAYGWVYGLCSLHNHHLAMFDDRAQRDVWGDNPDAITGSSYSPYGKAVSAPGGYTISGTWPFSSGCDHADWYIVGGLVDGDPKNFRSFLVSREFVEIVDDWQVFGMKGTGSKSISIKEAFVPDYRTVPFGPEAETYDYPGYKVNTNPRFKTPFILVFNRGGTAVSIGSLMALIDEFVAYNAPKVSMITGKAIADLPDTLEALGEAVALVDQLKLLAMHDLDAIEQLAAEGKTLDPVTMNVYRYRAQSAGNLCLKAAQSLYELVGGGGLYERLPIPRIYRNLIASRNHPATAVFRTTVRQIGSDRFGQESERNSRF</sequence>
<comment type="caution">
    <text evidence="5">The sequence shown here is derived from an EMBL/GenBank/DDBJ whole genome shotgun (WGS) entry which is preliminary data.</text>
</comment>
<name>A0A4Q6XP26_9SPHN</name>
<dbReference type="GO" id="GO:0003995">
    <property type="term" value="F:acyl-CoA dehydrogenase activity"/>
    <property type="evidence" value="ECO:0007669"/>
    <property type="project" value="TreeGrafter"/>
</dbReference>
<dbReference type="Proteomes" id="UP000292085">
    <property type="component" value="Unassembled WGS sequence"/>
</dbReference>
<evidence type="ECO:0000313" key="5">
    <source>
        <dbReference type="EMBL" id="RZF59132.1"/>
    </source>
</evidence>
<dbReference type="AlphaFoldDB" id="A0A4Q6XP26"/>
<dbReference type="OrthoDB" id="7316074at2"/>
<dbReference type="InterPro" id="IPR009100">
    <property type="entry name" value="AcylCoA_DH/oxidase_NM_dom_sf"/>
</dbReference>
<dbReference type="EMBL" id="SGIS01000084">
    <property type="protein sequence ID" value="RZF59132.1"/>
    <property type="molecule type" value="Genomic_DNA"/>
</dbReference>
<keyword evidence="1" id="KW-0560">Oxidoreductase</keyword>
<dbReference type="GO" id="GO:0016712">
    <property type="term" value="F:oxidoreductase activity, acting on paired donors, with incorporation or reduction of molecular oxygen, reduced flavin or flavoprotein as one donor, and incorporation of one atom of oxygen"/>
    <property type="evidence" value="ECO:0007669"/>
    <property type="project" value="TreeGrafter"/>
</dbReference>
<dbReference type="PANTHER" id="PTHR48083">
    <property type="entry name" value="MEDIUM-CHAIN SPECIFIC ACYL-COA DEHYDROGENASE, MITOCHONDRIAL-RELATED"/>
    <property type="match status" value="1"/>
</dbReference>
<dbReference type="Gene3D" id="2.40.110.10">
    <property type="entry name" value="Butyryl-CoA Dehydrogenase, subunit A, domain 2"/>
    <property type="match status" value="1"/>
</dbReference>
<dbReference type="GO" id="GO:0005737">
    <property type="term" value="C:cytoplasm"/>
    <property type="evidence" value="ECO:0007669"/>
    <property type="project" value="TreeGrafter"/>
</dbReference>
<evidence type="ECO:0000256" key="1">
    <source>
        <dbReference type="ARBA" id="ARBA00023002"/>
    </source>
</evidence>
<evidence type="ECO:0000259" key="3">
    <source>
        <dbReference type="Pfam" id="PF02771"/>
    </source>
</evidence>
<dbReference type="InterPro" id="IPR037069">
    <property type="entry name" value="AcylCoA_DH/ox_N_sf"/>
</dbReference>
<dbReference type="Gene3D" id="1.10.540.10">
    <property type="entry name" value="Acyl-CoA dehydrogenase/oxidase, N-terminal domain"/>
    <property type="match status" value="1"/>
</dbReference>
<dbReference type="InterPro" id="IPR013786">
    <property type="entry name" value="AcylCoA_DH/ox_N"/>
</dbReference>
<dbReference type="InterPro" id="IPR046373">
    <property type="entry name" value="Acyl-CoA_Oxase/DH_mid-dom_sf"/>
</dbReference>
<comment type="similarity">
    <text evidence="2">Belongs to the HpaH/HsaA monooxygenase family.</text>
</comment>
<dbReference type="InterPro" id="IPR036250">
    <property type="entry name" value="AcylCo_DH-like_C"/>
</dbReference>
<proteinExistence type="inferred from homology"/>
<accession>A0A4Q6XP26</accession>
<feature type="domain" description="Acyl-CoA dehydrogenase/oxidase N-terminal" evidence="3">
    <location>
        <begin position="80"/>
        <end position="166"/>
    </location>
</feature>
<evidence type="ECO:0008006" key="7">
    <source>
        <dbReference type="Google" id="ProtNLM"/>
    </source>
</evidence>
<gene>
    <name evidence="5" type="ORF">EWE75_23410</name>
</gene>